<evidence type="ECO:0000256" key="6">
    <source>
        <dbReference type="ARBA" id="ARBA00022989"/>
    </source>
</evidence>
<dbReference type="GO" id="GO:0008360">
    <property type="term" value="P:regulation of cell shape"/>
    <property type="evidence" value="ECO:0007669"/>
    <property type="project" value="UniProtKB-KW"/>
</dbReference>
<feature type="transmembrane region" description="Helical" evidence="8">
    <location>
        <begin position="72"/>
        <end position="91"/>
    </location>
</feature>
<gene>
    <name evidence="9" type="ORF">SAMN05661053_2466</name>
</gene>
<protein>
    <submittedName>
        <fullName evidence="9">Rod shape-determining protein MreD</fullName>
    </submittedName>
</protein>
<feature type="transmembrane region" description="Helical" evidence="8">
    <location>
        <begin position="36"/>
        <end position="60"/>
    </location>
</feature>
<evidence type="ECO:0000256" key="7">
    <source>
        <dbReference type="ARBA" id="ARBA00023136"/>
    </source>
</evidence>
<name>A0A380S984_FIBSU</name>
<dbReference type="EMBL" id="UHJL01000003">
    <property type="protein sequence ID" value="SUQ25051.1"/>
    <property type="molecule type" value="Genomic_DNA"/>
</dbReference>
<evidence type="ECO:0000256" key="4">
    <source>
        <dbReference type="ARBA" id="ARBA00022692"/>
    </source>
</evidence>
<feature type="transmembrane region" description="Helical" evidence="8">
    <location>
        <begin position="140"/>
        <end position="156"/>
    </location>
</feature>
<evidence type="ECO:0000313" key="9">
    <source>
        <dbReference type="EMBL" id="SUQ25051.1"/>
    </source>
</evidence>
<comment type="subcellular location">
    <subcellularLocation>
        <location evidence="1">Cell membrane</location>
        <topology evidence="1">Multi-pass membrane protein</topology>
    </subcellularLocation>
</comment>
<keyword evidence="6 8" id="KW-1133">Transmembrane helix</keyword>
<evidence type="ECO:0000256" key="2">
    <source>
        <dbReference type="ARBA" id="ARBA00007776"/>
    </source>
</evidence>
<sequence>MSNYGWLKTLLMFVIAFAVQSTIGDWLKILGVGPDFILIFIVSVALRFGAGTGCFWGFLAGFTLDVYAPVEWLGANTIAMTIVGFAVGQLEEYFLTLNLPPKVGVLGLAFYVNDMFYFLITGLEKDVVTTLFLTKTVPESIYTVIIGGILFYLTSGKKSDV</sequence>
<dbReference type="GO" id="GO:0005886">
    <property type="term" value="C:plasma membrane"/>
    <property type="evidence" value="ECO:0007669"/>
    <property type="project" value="UniProtKB-SubCell"/>
</dbReference>
<dbReference type="Proteomes" id="UP000255423">
    <property type="component" value="Unassembled WGS sequence"/>
</dbReference>
<keyword evidence="4 8" id="KW-0812">Transmembrane</keyword>
<reference evidence="9 10" key="1">
    <citation type="submission" date="2017-08" db="EMBL/GenBank/DDBJ databases">
        <authorList>
            <person name="de Groot N.N."/>
        </authorList>
    </citation>
    <scope>NUCLEOTIDE SEQUENCE [LARGE SCALE GENOMIC DNA]</scope>
    <source>
        <strain evidence="9 10">HM2</strain>
    </source>
</reference>
<organism evidence="9 10">
    <name type="scientific">Fibrobacter succinogenes</name>
    <name type="common">Bacteroides succinogenes</name>
    <dbReference type="NCBI Taxonomy" id="833"/>
    <lineage>
        <taxon>Bacteria</taxon>
        <taxon>Pseudomonadati</taxon>
        <taxon>Fibrobacterota</taxon>
        <taxon>Fibrobacteria</taxon>
        <taxon>Fibrobacterales</taxon>
        <taxon>Fibrobacteraceae</taxon>
        <taxon>Fibrobacter</taxon>
    </lineage>
</organism>
<dbReference type="Pfam" id="PF04093">
    <property type="entry name" value="MreD"/>
    <property type="match status" value="1"/>
</dbReference>
<accession>A0A380S984</accession>
<dbReference type="AlphaFoldDB" id="A0A380S984"/>
<feature type="transmembrane region" description="Helical" evidence="8">
    <location>
        <begin position="103"/>
        <end position="120"/>
    </location>
</feature>
<dbReference type="NCBIfam" id="TIGR03426">
    <property type="entry name" value="shape_MreD"/>
    <property type="match status" value="1"/>
</dbReference>
<evidence type="ECO:0000313" key="10">
    <source>
        <dbReference type="Proteomes" id="UP000255423"/>
    </source>
</evidence>
<keyword evidence="3" id="KW-1003">Cell membrane</keyword>
<evidence type="ECO:0000256" key="8">
    <source>
        <dbReference type="SAM" id="Phobius"/>
    </source>
</evidence>
<keyword evidence="7 8" id="KW-0472">Membrane</keyword>
<feature type="transmembrane region" description="Helical" evidence="8">
    <location>
        <begin position="6"/>
        <end position="24"/>
    </location>
</feature>
<evidence type="ECO:0000256" key="5">
    <source>
        <dbReference type="ARBA" id="ARBA00022960"/>
    </source>
</evidence>
<dbReference type="RefSeq" id="WP_088660682.1">
    <property type="nucleotide sequence ID" value="NZ_UHJL01000003.1"/>
</dbReference>
<comment type="similarity">
    <text evidence="2">Belongs to the MreD family.</text>
</comment>
<keyword evidence="5" id="KW-0133">Cell shape</keyword>
<evidence type="ECO:0000256" key="1">
    <source>
        <dbReference type="ARBA" id="ARBA00004651"/>
    </source>
</evidence>
<dbReference type="InterPro" id="IPR007227">
    <property type="entry name" value="Cell_shape_determining_MreD"/>
</dbReference>
<proteinExistence type="inferred from homology"/>
<evidence type="ECO:0000256" key="3">
    <source>
        <dbReference type="ARBA" id="ARBA00022475"/>
    </source>
</evidence>